<evidence type="ECO:0000256" key="1">
    <source>
        <dbReference type="SAM" id="Phobius"/>
    </source>
</evidence>
<proteinExistence type="predicted"/>
<dbReference type="AlphaFoldDB" id="A0A1G4XAH0"/>
<keyword evidence="3" id="KW-1185">Reference proteome</keyword>
<accession>A0A1G4XAH0</accession>
<evidence type="ECO:0000313" key="2">
    <source>
        <dbReference type="EMBL" id="SCX38142.1"/>
    </source>
</evidence>
<dbReference type="EMBL" id="FMUH01000001">
    <property type="protein sequence ID" value="SCX38142.1"/>
    <property type="molecule type" value="Genomic_DNA"/>
</dbReference>
<sequence length="62" mass="6131">MTDRPVLLAAFAATLGVLLGVASVVAGGADDSPGLQGIGVLLVVGSVALLVRYVRRRGTGPS</sequence>
<feature type="transmembrane region" description="Helical" evidence="1">
    <location>
        <begin position="36"/>
        <end position="54"/>
    </location>
</feature>
<protein>
    <submittedName>
        <fullName evidence="2">Uncharacterized protein</fullName>
    </submittedName>
</protein>
<keyword evidence="1" id="KW-1133">Transmembrane helix</keyword>
<reference evidence="3" key="1">
    <citation type="submission" date="2016-10" db="EMBL/GenBank/DDBJ databases">
        <authorList>
            <person name="Varghese N."/>
            <person name="Submissions S."/>
        </authorList>
    </citation>
    <scope>NUCLEOTIDE SEQUENCE [LARGE SCALE GENOMIC DNA]</scope>
    <source>
        <strain evidence="3">DSM 45722</strain>
    </source>
</reference>
<evidence type="ECO:0000313" key="3">
    <source>
        <dbReference type="Proteomes" id="UP000198981"/>
    </source>
</evidence>
<dbReference type="STRING" id="1960309.SAMN03159343_0313"/>
<keyword evidence="1" id="KW-0812">Transmembrane</keyword>
<organism evidence="2 3">
    <name type="scientific">Klenkia marina</name>
    <dbReference type="NCBI Taxonomy" id="1960309"/>
    <lineage>
        <taxon>Bacteria</taxon>
        <taxon>Bacillati</taxon>
        <taxon>Actinomycetota</taxon>
        <taxon>Actinomycetes</taxon>
        <taxon>Geodermatophilales</taxon>
        <taxon>Geodermatophilaceae</taxon>
        <taxon>Klenkia</taxon>
    </lineage>
</organism>
<name>A0A1G4XAH0_9ACTN</name>
<dbReference type="Proteomes" id="UP000198981">
    <property type="component" value="Unassembled WGS sequence"/>
</dbReference>
<dbReference type="RefSeq" id="WP_092799028.1">
    <property type="nucleotide sequence ID" value="NZ_FMUH01000001.1"/>
</dbReference>
<gene>
    <name evidence="2" type="ORF">SAMN03159343_0313</name>
</gene>
<keyword evidence="1" id="KW-0472">Membrane</keyword>